<evidence type="ECO:0000313" key="1">
    <source>
        <dbReference type="EMBL" id="KAG0415269.1"/>
    </source>
</evidence>
<name>A0AC60P739_IXOPE</name>
<dbReference type="Proteomes" id="UP000805193">
    <property type="component" value="Unassembled WGS sequence"/>
</dbReference>
<comment type="caution">
    <text evidence="1">The sequence shown here is derived from an EMBL/GenBank/DDBJ whole genome shotgun (WGS) entry which is preliminary data.</text>
</comment>
<sequence>MRVNGNLLSSYQRQTVCLLGRVLQSEVSGMSLKLESPDKQVVQVIMKKPIEEPLEGLLEVVGEVTAKLAVVCHSYVLFPPGMSQGFDMETYNRLVELMNERKEYYPTMASC</sequence>
<proteinExistence type="predicted"/>
<accession>A0AC60P739</accession>
<dbReference type="EMBL" id="JABSTQ010011090">
    <property type="protein sequence ID" value="KAG0415269.1"/>
    <property type="molecule type" value="Genomic_DNA"/>
</dbReference>
<reference evidence="1 2" key="1">
    <citation type="journal article" date="2020" name="Cell">
        <title>Large-Scale Comparative Analyses of Tick Genomes Elucidate Their Genetic Diversity and Vector Capacities.</title>
        <authorList>
            <consortium name="Tick Genome and Microbiome Consortium (TIGMIC)"/>
            <person name="Jia N."/>
            <person name="Wang J."/>
            <person name="Shi W."/>
            <person name="Du L."/>
            <person name="Sun Y."/>
            <person name="Zhan W."/>
            <person name="Jiang J.F."/>
            <person name="Wang Q."/>
            <person name="Zhang B."/>
            <person name="Ji P."/>
            <person name="Bell-Sakyi L."/>
            <person name="Cui X.M."/>
            <person name="Yuan T.T."/>
            <person name="Jiang B.G."/>
            <person name="Yang W.F."/>
            <person name="Lam T.T."/>
            <person name="Chang Q.C."/>
            <person name="Ding S.J."/>
            <person name="Wang X.J."/>
            <person name="Zhu J.G."/>
            <person name="Ruan X.D."/>
            <person name="Zhao L."/>
            <person name="Wei J.T."/>
            <person name="Ye R.Z."/>
            <person name="Que T.C."/>
            <person name="Du C.H."/>
            <person name="Zhou Y.H."/>
            <person name="Cheng J.X."/>
            <person name="Dai P.F."/>
            <person name="Guo W.B."/>
            <person name="Han X.H."/>
            <person name="Huang E.J."/>
            <person name="Li L.F."/>
            <person name="Wei W."/>
            <person name="Gao Y.C."/>
            <person name="Liu J.Z."/>
            <person name="Shao H.Z."/>
            <person name="Wang X."/>
            <person name="Wang C.C."/>
            <person name="Yang T.C."/>
            <person name="Huo Q.B."/>
            <person name="Li W."/>
            <person name="Chen H.Y."/>
            <person name="Chen S.E."/>
            <person name="Zhou L.G."/>
            <person name="Ni X.B."/>
            <person name="Tian J.H."/>
            <person name="Sheng Y."/>
            <person name="Liu T."/>
            <person name="Pan Y.S."/>
            <person name="Xia L.Y."/>
            <person name="Li J."/>
            <person name="Zhao F."/>
            <person name="Cao W.C."/>
        </authorList>
    </citation>
    <scope>NUCLEOTIDE SEQUENCE [LARGE SCALE GENOMIC DNA]</scope>
    <source>
        <strain evidence="1">Iper-2018</strain>
    </source>
</reference>
<gene>
    <name evidence="1" type="ORF">HPB47_007545</name>
</gene>
<protein>
    <submittedName>
        <fullName evidence="1">Uncharacterized protein</fullName>
    </submittedName>
</protein>
<keyword evidence="2" id="KW-1185">Reference proteome</keyword>
<organism evidence="1 2">
    <name type="scientific">Ixodes persulcatus</name>
    <name type="common">Taiga tick</name>
    <dbReference type="NCBI Taxonomy" id="34615"/>
    <lineage>
        <taxon>Eukaryota</taxon>
        <taxon>Metazoa</taxon>
        <taxon>Ecdysozoa</taxon>
        <taxon>Arthropoda</taxon>
        <taxon>Chelicerata</taxon>
        <taxon>Arachnida</taxon>
        <taxon>Acari</taxon>
        <taxon>Parasitiformes</taxon>
        <taxon>Ixodida</taxon>
        <taxon>Ixodoidea</taxon>
        <taxon>Ixodidae</taxon>
        <taxon>Ixodinae</taxon>
        <taxon>Ixodes</taxon>
    </lineage>
</organism>
<evidence type="ECO:0000313" key="2">
    <source>
        <dbReference type="Proteomes" id="UP000805193"/>
    </source>
</evidence>